<evidence type="ECO:0000256" key="3">
    <source>
        <dbReference type="ARBA" id="ARBA00022630"/>
    </source>
</evidence>
<dbReference type="Pfam" id="PF08031">
    <property type="entry name" value="BBE"/>
    <property type="match status" value="1"/>
</dbReference>
<dbReference type="PROSITE" id="PS51387">
    <property type="entry name" value="FAD_PCMH"/>
    <property type="match status" value="1"/>
</dbReference>
<dbReference type="GO" id="GO:0016491">
    <property type="term" value="F:oxidoreductase activity"/>
    <property type="evidence" value="ECO:0007669"/>
    <property type="project" value="UniProtKB-KW"/>
</dbReference>
<dbReference type="InterPro" id="IPR012951">
    <property type="entry name" value="BBE"/>
</dbReference>
<comment type="cofactor">
    <cofactor evidence="1">
        <name>FAD</name>
        <dbReference type="ChEBI" id="CHEBI:57692"/>
    </cofactor>
</comment>
<evidence type="ECO:0000256" key="4">
    <source>
        <dbReference type="ARBA" id="ARBA00022827"/>
    </source>
</evidence>
<evidence type="ECO:0000313" key="7">
    <source>
        <dbReference type="EMBL" id="AYV85227.1"/>
    </source>
</evidence>
<dbReference type="InterPro" id="IPR016166">
    <property type="entry name" value="FAD-bd_PCMH"/>
</dbReference>
<keyword evidence="3" id="KW-0285">Flavoprotein</keyword>
<dbReference type="Pfam" id="PF01565">
    <property type="entry name" value="FAD_binding_4"/>
    <property type="match status" value="1"/>
</dbReference>
<accession>A0A3G5ADI3</accession>
<dbReference type="EMBL" id="MK072443">
    <property type="protein sequence ID" value="AYV85227.1"/>
    <property type="molecule type" value="Genomic_DNA"/>
</dbReference>
<dbReference type="InterPro" id="IPR050416">
    <property type="entry name" value="FAD-linked_Oxidoreductase"/>
</dbReference>
<organism evidence="7">
    <name type="scientific">Satyrvirus sp</name>
    <dbReference type="NCBI Taxonomy" id="2487771"/>
    <lineage>
        <taxon>Viruses</taxon>
        <taxon>Varidnaviria</taxon>
        <taxon>Bamfordvirae</taxon>
        <taxon>Nucleocytoviricota</taxon>
        <taxon>Megaviricetes</taxon>
        <taxon>Imitervirales</taxon>
        <taxon>Mimiviridae</taxon>
        <taxon>Megamimivirinae</taxon>
    </lineage>
</organism>
<dbReference type="InterPro" id="IPR016169">
    <property type="entry name" value="FAD-bd_PCMH_sub2"/>
</dbReference>
<dbReference type="Gene3D" id="3.40.462.20">
    <property type="match status" value="1"/>
</dbReference>
<name>A0A3G5ADI3_9VIRU</name>
<dbReference type="GO" id="GO:0071949">
    <property type="term" value="F:FAD binding"/>
    <property type="evidence" value="ECO:0007669"/>
    <property type="project" value="InterPro"/>
</dbReference>
<evidence type="ECO:0000256" key="2">
    <source>
        <dbReference type="ARBA" id="ARBA00005466"/>
    </source>
</evidence>
<protein>
    <submittedName>
        <fullName evidence="7">FAD-binding oxidoreductase</fullName>
    </submittedName>
</protein>
<gene>
    <name evidence="7" type="ORF">Satyrvirus7_21</name>
</gene>
<dbReference type="InterPro" id="IPR036318">
    <property type="entry name" value="FAD-bd_PCMH-like_sf"/>
</dbReference>
<comment type="similarity">
    <text evidence="2">Belongs to the oxygen-dependent FAD-linked oxidoreductase family.</text>
</comment>
<evidence type="ECO:0000256" key="1">
    <source>
        <dbReference type="ARBA" id="ARBA00001974"/>
    </source>
</evidence>
<dbReference type="PANTHER" id="PTHR42973">
    <property type="entry name" value="BINDING OXIDOREDUCTASE, PUTATIVE (AFU_ORTHOLOGUE AFUA_1G17690)-RELATED"/>
    <property type="match status" value="1"/>
</dbReference>
<keyword evidence="4" id="KW-0274">FAD</keyword>
<dbReference type="InterPro" id="IPR006094">
    <property type="entry name" value="Oxid_FAD_bind_N"/>
</dbReference>
<keyword evidence="5" id="KW-0560">Oxidoreductase</keyword>
<dbReference type="Gene3D" id="3.30.465.10">
    <property type="match status" value="1"/>
</dbReference>
<proteinExistence type="inferred from homology"/>
<reference evidence="7" key="1">
    <citation type="submission" date="2018-10" db="EMBL/GenBank/DDBJ databases">
        <title>Hidden diversity of soil giant viruses.</title>
        <authorList>
            <person name="Schulz F."/>
            <person name="Alteio L."/>
            <person name="Goudeau D."/>
            <person name="Ryan E.M."/>
            <person name="Malmstrom R.R."/>
            <person name="Blanchard J."/>
            <person name="Woyke T."/>
        </authorList>
    </citation>
    <scope>NUCLEOTIDE SEQUENCE</scope>
    <source>
        <strain evidence="7">SAV1</strain>
    </source>
</reference>
<evidence type="ECO:0000256" key="5">
    <source>
        <dbReference type="ARBA" id="ARBA00023002"/>
    </source>
</evidence>
<dbReference type="SUPFAM" id="SSF56176">
    <property type="entry name" value="FAD-binding/transporter-associated domain-like"/>
    <property type="match status" value="1"/>
</dbReference>
<sequence length="530" mass="60339">MEQILKSALDANHPSYSTAHETRKRHYHNEHCPCNKHETEVDRICNCGSDLTRPPEFQISCFVFATTENHSHVTSKKILSLKKKVTEVFYPFNEPYSSLRFNYNKRYNIYPVAVVRAHEIDDIVSTINFCRKTGIPIRARGGTHSYQPASLVNFGVVVDQRPRNKIVEIDCEHRMATIQAGAVLGPVIDELAKENLFIPFGTCATNGLAGLSLGGGIGFFLREYGLTLDSLLDMKVVLSDGCIVHSNYDENSDLFGALRGAGGGNYGIVTDFTFKIRKADWVTIFIMNFDFKDTKPVFKVWQNWAPFTDTKLTSELNIHNRFQPVNVTGQLLPGKSPKADQKLLFKLLQPLIDLGLQKEFSIKTVSLKEAAEFFGEGSYARPPFFYNQSFFNFRPLPDEAIDIIIHFMGLLREEQSFHKTECDALGGNFSKIPSDATAFPSRNAIHWFQFTSLWDTEDQEKENVAWLNSYYGALKPFFPENRKYVNALDYNVSRDSALHSYYDGNLPRLINIKKIYDPTNFFNFEQSIPV</sequence>
<feature type="domain" description="FAD-binding PCMH-type" evidence="6">
    <location>
        <begin position="107"/>
        <end position="279"/>
    </location>
</feature>
<dbReference type="PANTHER" id="PTHR42973:SF39">
    <property type="entry name" value="FAD-BINDING PCMH-TYPE DOMAIN-CONTAINING PROTEIN"/>
    <property type="match status" value="1"/>
</dbReference>
<evidence type="ECO:0000259" key="6">
    <source>
        <dbReference type="PROSITE" id="PS51387"/>
    </source>
</evidence>